<evidence type="ECO:0000256" key="2">
    <source>
        <dbReference type="SAM" id="MobiDB-lite"/>
    </source>
</evidence>
<dbReference type="Proteomes" id="UP000299084">
    <property type="component" value="Unassembled WGS sequence"/>
</dbReference>
<feature type="region of interest" description="Disordered" evidence="2">
    <location>
        <begin position="123"/>
        <end position="167"/>
    </location>
</feature>
<reference evidence="3 4" key="1">
    <citation type="journal article" date="2019" name="Mol. Ecol. Resour.">
        <title>Improving Illumina assemblies with Hi-C and long reads: an example with the North African dromedary.</title>
        <authorList>
            <person name="Elbers J.P."/>
            <person name="Rogers M.F."/>
            <person name="Perelman P.L."/>
            <person name="Proskuryakova A.A."/>
            <person name="Serdyukova N.A."/>
            <person name="Johnson W.E."/>
            <person name="Horin P."/>
            <person name="Corander J."/>
            <person name="Murphy D."/>
            <person name="Burger P.A."/>
        </authorList>
    </citation>
    <scope>NUCLEOTIDE SEQUENCE [LARGE SCALE GENOMIC DNA]</scope>
    <source>
        <strain evidence="3">Drom800</strain>
        <tissue evidence="3">Blood</tissue>
    </source>
</reference>
<organism evidence="3 4">
    <name type="scientific">Camelus dromedarius</name>
    <name type="common">Dromedary</name>
    <name type="synonym">Arabian camel</name>
    <dbReference type="NCBI Taxonomy" id="9838"/>
    <lineage>
        <taxon>Eukaryota</taxon>
        <taxon>Metazoa</taxon>
        <taxon>Chordata</taxon>
        <taxon>Craniata</taxon>
        <taxon>Vertebrata</taxon>
        <taxon>Euteleostomi</taxon>
        <taxon>Mammalia</taxon>
        <taxon>Eutheria</taxon>
        <taxon>Laurasiatheria</taxon>
        <taxon>Artiodactyla</taxon>
        <taxon>Tylopoda</taxon>
        <taxon>Camelidae</taxon>
        <taxon>Camelus</taxon>
    </lineage>
</organism>
<dbReference type="Pfam" id="PF00956">
    <property type="entry name" value="NAP"/>
    <property type="match status" value="1"/>
</dbReference>
<feature type="compositionally biased region" description="Basic and acidic residues" evidence="2">
    <location>
        <begin position="157"/>
        <end position="167"/>
    </location>
</feature>
<feature type="compositionally biased region" description="Acidic residues" evidence="2">
    <location>
        <begin position="131"/>
        <end position="156"/>
    </location>
</feature>
<dbReference type="EMBL" id="JWIN03000002">
    <property type="protein sequence ID" value="KAB1281858.1"/>
    <property type="molecule type" value="Genomic_DNA"/>
</dbReference>
<proteinExistence type="inferred from homology"/>
<dbReference type="GO" id="GO:0005634">
    <property type="term" value="C:nucleus"/>
    <property type="evidence" value="ECO:0007669"/>
    <property type="project" value="InterPro"/>
</dbReference>
<comment type="similarity">
    <text evidence="1">Belongs to the nucleosome assembly protein (NAP) family.</text>
</comment>
<dbReference type="GO" id="GO:0006334">
    <property type="term" value="P:nucleosome assembly"/>
    <property type="evidence" value="ECO:0007669"/>
    <property type="project" value="InterPro"/>
</dbReference>
<dbReference type="AlphaFoldDB" id="A0A5N4EEC2"/>
<evidence type="ECO:0000313" key="4">
    <source>
        <dbReference type="Proteomes" id="UP000299084"/>
    </source>
</evidence>
<keyword evidence="4" id="KW-1185">Reference proteome</keyword>
<sequence length="167" mass="19381">MQQNPQILAVLQERLDGLVETSTGYIESLPTRFKIINAIYEPMEEECEWKPDEEGEILEELKKKANIEDEKKDKKKEDHKGIPEFYEYFTNEVLTKTYRMKSEPDDSDLFSFDGPKIMGCTRSVSYLTGEATEEEDDDDDEEGEEEDEEGEEEGDKENDPDCNSKKN</sequence>
<feature type="region of interest" description="Disordered" evidence="2">
    <location>
        <begin position="62"/>
        <end position="81"/>
    </location>
</feature>
<comment type="caution">
    <text evidence="3">The sequence shown here is derived from an EMBL/GenBank/DDBJ whole genome shotgun (WGS) entry which is preliminary data.</text>
</comment>
<gene>
    <name evidence="3" type="ORF">Cadr_000002139</name>
</gene>
<dbReference type="InterPro" id="IPR037231">
    <property type="entry name" value="NAP-like_sf"/>
</dbReference>
<dbReference type="InterPro" id="IPR002164">
    <property type="entry name" value="NAP_family"/>
</dbReference>
<name>A0A5N4EEC2_CAMDR</name>
<evidence type="ECO:0000256" key="1">
    <source>
        <dbReference type="ARBA" id="ARBA00009947"/>
    </source>
</evidence>
<accession>A0A5N4EEC2</accession>
<dbReference type="SUPFAM" id="SSF143113">
    <property type="entry name" value="NAP-like"/>
    <property type="match status" value="1"/>
</dbReference>
<evidence type="ECO:0000313" key="3">
    <source>
        <dbReference type="EMBL" id="KAB1281858.1"/>
    </source>
</evidence>
<protein>
    <submittedName>
        <fullName evidence="3">Nucleosome assembly protein 1-like 1</fullName>
    </submittedName>
</protein>